<sequence>MGRKVLPHKAGVQRTNSLFGGQIWPLWATLPNRHLFAT</sequence>
<name>A0A2Z5ZLZ8_9PROT</name>
<protein>
    <submittedName>
        <fullName evidence="1">Uncharacterized protein LOC104233387</fullName>
    </submittedName>
</protein>
<reference evidence="1 2" key="1">
    <citation type="submission" date="2018-02" db="EMBL/GenBank/DDBJ databases">
        <title>Acetobacter orientalis genome.</title>
        <authorList>
            <person name="Nakashima N."/>
            <person name="Tamura T."/>
        </authorList>
    </citation>
    <scope>NUCLEOTIDE SEQUENCE [LARGE SCALE GENOMIC DNA]</scope>
    <source>
        <strain evidence="1 2">FAN1</strain>
    </source>
</reference>
<proteinExistence type="predicted"/>
<evidence type="ECO:0000313" key="1">
    <source>
        <dbReference type="EMBL" id="BBC81591.1"/>
    </source>
</evidence>
<organism evidence="1 2">
    <name type="scientific">Acetobacter orientalis</name>
    <dbReference type="NCBI Taxonomy" id="146474"/>
    <lineage>
        <taxon>Bacteria</taxon>
        <taxon>Pseudomonadati</taxon>
        <taxon>Pseudomonadota</taxon>
        <taxon>Alphaproteobacteria</taxon>
        <taxon>Acetobacterales</taxon>
        <taxon>Acetobacteraceae</taxon>
        <taxon>Acetobacter</taxon>
    </lineage>
</organism>
<dbReference type="AlphaFoldDB" id="A0A2Z5ZLZ8"/>
<dbReference type="Proteomes" id="UP000270034">
    <property type="component" value="Chromosome"/>
</dbReference>
<dbReference type="EMBL" id="AP018515">
    <property type="protein sequence ID" value="BBC81591.1"/>
    <property type="molecule type" value="Genomic_DNA"/>
</dbReference>
<accession>A0A2Z5ZLZ8</accession>
<dbReference type="KEGG" id="aot:AcetOri_orf04899"/>
<gene>
    <name evidence="1" type="ORF">AcetOrient_orf04899</name>
</gene>
<evidence type="ECO:0000313" key="2">
    <source>
        <dbReference type="Proteomes" id="UP000270034"/>
    </source>
</evidence>